<dbReference type="RefSeq" id="WP_022274295.1">
    <property type="nucleotide sequence ID" value="NZ_JAOQJF010000025.1"/>
</dbReference>
<organism evidence="2 3">
    <name type="scientific">Alitiscatomonas aceti</name>
    <dbReference type="NCBI Taxonomy" id="2981724"/>
    <lineage>
        <taxon>Bacteria</taxon>
        <taxon>Bacillati</taxon>
        <taxon>Bacillota</taxon>
        <taxon>Clostridia</taxon>
        <taxon>Lachnospirales</taxon>
        <taxon>Lachnospiraceae</taxon>
        <taxon>Alitiscatomonas</taxon>
    </lineage>
</organism>
<evidence type="ECO:0000313" key="3">
    <source>
        <dbReference type="Proteomes" id="UP001652395"/>
    </source>
</evidence>
<accession>A0ABT2V137</accession>
<keyword evidence="1" id="KW-0812">Transmembrane</keyword>
<evidence type="ECO:0000313" key="2">
    <source>
        <dbReference type="EMBL" id="MCU6800600.1"/>
    </source>
</evidence>
<evidence type="ECO:0000256" key="1">
    <source>
        <dbReference type="SAM" id="Phobius"/>
    </source>
</evidence>
<dbReference type="EMBL" id="JAOQJF010000025">
    <property type="protein sequence ID" value="MCU6800600.1"/>
    <property type="molecule type" value="Genomic_DNA"/>
</dbReference>
<reference evidence="2 3" key="1">
    <citation type="journal article" date="2021" name="ISME Commun">
        <title>Automated analysis of genomic sequences facilitates high-throughput and comprehensive description of bacteria.</title>
        <authorList>
            <person name="Hitch T.C.A."/>
        </authorList>
    </citation>
    <scope>NUCLEOTIDE SEQUENCE [LARGE SCALE GENOMIC DNA]</scope>
    <source>
        <strain evidence="3">f_CCE</strain>
    </source>
</reference>
<feature type="transmembrane region" description="Helical" evidence="1">
    <location>
        <begin position="30"/>
        <end position="63"/>
    </location>
</feature>
<keyword evidence="1" id="KW-1133">Transmembrane helix</keyword>
<protein>
    <recommendedName>
        <fullName evidence="4">DUF962 domain-containing protein</fullName>
    </recommendedName>
</protein>
<gene>
    <name evidence="2" type="ORF">OCV69_11770</name>
</gene>
<keyword evidence="3" id="KW-1185">Reference proteome</keyword>
<evidence type="ECO:0008006" key="4">
    <source>
        <dbReference type="Google" id="ProtNLM"/>
    </source>
</evidence>
<proteinExistence type="predicted"/>
<keyword evidence="1" id="KW-0472">Membrane</keyword>
<name>A0ABT2V137_9FIRM</name>
<dbReference type="Proteomes" id="UP001652395">
    <property type="component" value="Unassembled WGS sequence"/>
</dbReference>
<sequence>MTAILRAFREAEERFDRRAEYFASHHPVMAFWTMFVGIPLFILMTVSASTLVLTLPFAMVFGWY</sequence>
<comment type="caution">
    <text evidence="2">The sequence shown here is derived from an EMBL/GenBank/DDBJ whole genome shotgun (WGS) entry which is preliminary data.</text>
</comment>